<comment type="miscellaneous">
    <text evidence="10">In the RecBCD complex, RecB has a slow 3'-5' helicase, an exonuclease activity and loads RecA onto ssDNA, RecD has a fast 5'-3' helicase activity, while RecC stimulates the ATPase and processivity of the RecB helicase and contributes to recognition of the Chi site.</text>
</comment>
<comment type="similarity">
    <text evidence="10">Belongs to the RecC family.</text>
</comment>
<evidence type="ECO:0000259" key="11">
    <source>
        <dbReference type="Pfam" id="PF17946"/>
    </source>
</evidence>
<dbReference type="PANTHER" id="PTHR30591:SF1">
    <property type="entry name" value="RECBCD ENZYME SUBUNIT RECC"/>
    <property type="match status" value="1"/>
</dbReference>
<evidence type="ECO:0000256" key="6">
    <source>
        <dbReference type="ARBA" id="ARBA00022839"/>
    </source>
</evidence>
<evidence type="ECO:0000256" key="5">
    <source>
        <dbReference type="ARBA" id="ARBA00022806"/>
    </source>
</evidence>
<dbReference type="PIRSF" id="PIRSF000980">
    <property type="entry name" value="RecC"/>
    <property type="match status" value="1"/>
</dbReference>
<evidence type="ECO:0000256" key="9">
    <source>
        <dbReference type="ARBA" id="ARBA00023204"/>
    </source>
</evidence>
<dbReference type="GO" id="GO:0009338">
    <property type="term" value="C:exodeoxyribonuclease V complex"/>
    <property type="evidence" value="ECO:0007669"/>
    <property type="project" value="InterPro"/>
</dbReference>
<dbReference type="AlphaFoldDB" id="A0A541B0G8"/>
<dbReference type="HAMAP" id="MF_01486">
    <property type="entry name" value="RecC"/>
    <property type="match status" value="1"/>
</dbReference>
<evidence type="ECO:0000313" key="13">
    <source>
        <dbReference type="Proteomes" id="UP000316256"/>
    </source>
</evidence>
<keyword evidence="6 10" id="KW-0269">Exonuclease</keyword>
<organism evidence="12 13">
    <name type="scientific">Rhodococcus spelaei</name>
    <dbReference type="NCBI Taxonomy" id="2546320"/>
    <lineage>
        <taxon>Bacteria</taxon>
        <taxon>Bacillati</taxon>
        <taxon>Actinomycetota</taxon>
        <taxon>Actinomycetes</taxon>
        <taxon>Mycobacteriales</taxon>
        <taxon>Nocardiaceae</taxon>
        <taxon>Rhodococcus</taxon>
    </lineage>
</organism>
<comment type="function">
    <text evidence="10">A helicase/nuclease that prepares dsDNA breaks (DSB) for recombinational DNA repair. Binds to DSBs and unwinds DNA via a highly rapid and processive ATP-dependent bidirectional helicase activity. Unwinds dsDNA until it encounters a Chi (crossover hotspot instigator) sequence from the 3' direction. Cuts ssDNA a few nucleotides 3' to the Chi site. The properties and activities of the enzyme are changed at Chi. The Chi-altered holoenzyme produces a long 3'-ssDNA overhang and facilitates RecA-binding to the ssDNA for homologous DNA recombination and repair. Holoenzyme degrades any linearized DNA that is unable to undergo homologous recombination. In the holoenzyme this subunit recognizes the wild-type Chi sequence, and when added to isolated RecB increases its ATP-dependent helicase processivity.</text>
</comment>
<keyword evidence="9 10" id="KW-0234">DNA repair</keyword>
<keyword evidence="2 10" id="KW-0547">Nucleotide-binding</keyword>
<dbReference type="Proteomes" id="UP000316256">
    <property type="component" value="Unassembled WGS sequence"/>
</dbReference>
<keyword evidence="7 10" id="KW-0067">ATP-binding</keyword>
<dbReference type="PANTHER" id="PTHR30591">
    <property type="entry name" value="RECBCD ENZYME SUBUNIT RECC"/>
    <property type="match status" value="1"/>
</dbReference>
<keyword evidence="4 10" id="KW-0378">Hydrolase</keyword>
<name>A0A541B0G8_9NOCA</name>
<dbReference type="NCBIfam" id="TIGR01450">
    <property type="entry name" value="recC"/>
    <property type="match status" value="1"/>
</dbReference>
<protein>
    <recommendedName>
        <fullName evidence="10">RecBCD enzyme subunit RecC</fullName>
    </recommendedName>
    <alternativeName>
        <fullName evidence="10">Exonuclease V subunit RecC</fullName>
        <shortName evidence="10">ExoV subunit RecC</shortName>
    </alternativeName>
    <alternativeName>
        <fullName evidence="10">Helicase/nuclease RecBCD subunit RecC</fullName>
    </alternativeName>
</protein>
<keyword evidence="8 10" id="KW-0238">DNA-binding</keyword>
<dbReference type="GO" id="GO:0005524">
    <property type="term" value="F:ATP binding"/>
    <property type="evidence" value="ECO:0007669"/>
    <property type="project" value="UniProtKB-UniRule"/>
</dbReference>
<dbReference type="RefSeq" id="WP_142102755.1">
    <property type="nucleotide sequence ID" value="NZ_VIGH01000010.1"/>
</dbReference>
<dbReference type="Gene3D" id="3.40.50.10930">
    <property type="match status" value="1"/>
</dbReference>
<dbReference type="InterPro" id="IPR013986">
    <property type="entry name" value="DExx_box_DNA_helicase_dom_sf"/>
</dbReference>
<dbReference type="Gene3D" id="3.40.50.300">
    <property type="entry name" value="P-loop containing nucleotide triphosphate hydrolases"/>
    <property type="match status" value="2"/>
</dbReference>
<feature type="domain" description="RecC C-terminal" evidence="11">
    <location>
        <begin position="786"/>
        <end position="1014"/>
    </location>
</feature>
<keyword evidence="13" id="KW-1185">Reference proteome</keyword>
<comment type="subunit">
    <text evidence="10">Heterotrimer of RecB, RecC and RecD. All subunits contribute to DNA-binding.</text>
</comment>
<evidence type="ECO:0000256" key="1">
    <source>
        <dbReference type="ARBA" id="ARBA00022722"/>
    </source>
</evidence>
<reference evidence="12 13" key="1">
    <citation type="submission" date="2019-06" db="EMBL/GenBank/DDBJ databases">
        <title>Rhodococcus spaelei sp. nov., isolated from a cave.</title>
        <authorList>
            <person name="Lee S.D."/>
        </authorList>
    </citation>
    <scope>NUCLEOTIDE SEQUENCE [LARGE SCALE GENOMIC DNA]</scope>
    <source>
        <strain evidence="12 13">C9-5</strain>
    </source>
</reference>
<evidence type="ECO:0000313" key="12">
    <source>
        <dbReference type="EMBL" id="TQF65804.1"/>
    </source>
</evidence>
<comment type="caution">
    <text evidence="12">The sequence shown here is derived from an EMBL/GenBank/DDBJ whole genome shotgun (WGS) entry which is preliminary data.</text>
</comment>
<evidence type="ECO:0000256" key="8">
    <source>
        <dbReference type="ARBA" id="ARBA00023125"/>
    </source>
</evidence>
<dbReference type="GO" id="GO:0003677">
    <property type="term" value="F:DNA binding"/>
    <property type="evidence" value="ECO:0007669"/>
    <property type="project" value="UniProtKB-UniRule"/>
</dbReference>
<dbReference type="SUPFAM" id="SSF52540">
    <property type="entry name" value="P-loop containing nucleoside triphosphate hydrolases"/>
    <property type="match status" value="2"/>
</dbReference>
<dbReference type="GO" id="GO:0008854">
    <property type="term" value="F:exodeoxyribonuclease V activity"/>
    <property type="evidence" value="ECO:0007669"/>
    <property type="project" value="InterPro"/>
</dbReference>
<dbReference type="GO" id="GO:0003678">
    <property type="term" value="F:DNA helicase activity"/>
    <property type="evidence" value="ECO:0007669"/>
    <property type="project" value="UniProtKB-UniRule"/>
</dbReference>
<dbReference type="Pfam" id="PF17946">
    <property type="entry name" value="RecC_C"/>
    <property type="match status" value="1"/>
</dbReference>
<evidence type="ECO:0000256" key="2">
    <source>
        <dbReference type="ARBA" id="ARBA00022741"/>
    </source>
</evidence>
<evidence type="ECO:0000256" key="4">
    <source>
        <dbReference type="ARBA" id="ARBA00022801"/>
    </source>
</evidence>
<accession>A0A541B0G8</accession>
<keyword evidence="1 10" id="KW-0540">Nuclease</keyword>
<dbReference type="SUPFAM" id="SSF52980">
    <property type="entry name" value="Restriction endonuclease-like"/>
    <property type="match status" value="1"/>
</dbReference>
<keyword evidence="3 10" id="KW-0227">DNA damage</keyword>
<dbReference type="Gene3D" id="1.10.10.160">
    <property type="match status" value="1"/>
</dbReference>
<dbReference type="OrthoDB" id="9762834at2"/>
<dbReference type="GO" id="GO:0000724">
    <property type="term" value="P:double-strand break repair via homologous recombination"/>
    <property type="evidence" value="ECO:0007669"/>
    <property type="project" value="UniProtKB-UniRule"/>
</dbReference>
<dbReference type="InterPro" id="IPR041500">
    <property type="entry name" value="RecC_C"/>
</dbReference>
<evidence type="ECO:0000256" key="7">
    <source>
        <dbReference type="ARBA" id="ARBA00022840"/>
    </source>
</evidence>
<gene>
    <name evidence="10 12" type="primary">recC</name>
    <name evidence="12" type="ORF">FK531_20475</name>
</gene>
<evidence type="ECO:0000256" key="10">
    <source>
        <dbReference type="HAMAP-Rule" id="MF_01486"/>
    </source>
</evidence>
<proteinExistence type="inferred from homology"/>
<dbReference type="Pfam" id="PF04257">
    <property type="entry name" value="Exonuc_V_gamma"/>
    <property type="match status" value="1"/>
</dbReference>
<dbReference type="EMBL" id="VIGH01000010">
    <property type="protein sequence ID" value="TQF65804.1"/>
    <property type="molecule type" value="Genomic_DNA"/>
</dbReference>
<keyword evidence="5 10" id="KW-0347">Helicase</keyword>
<dbReference type="InterPro" id="IPR027417">
    <property type="entry name" value="P-loop_NTPase"/>
</dbReference>
<dbReference type="InterPro" id="IPR011335">
    <property type="entry name" value="Restrct_endonuc-II-like"/>
</dbReference>
<evidence type="ECO:0000256" key="3">
    <source>
        <dbReference type="ARBA" id="ARBA00022763"/>
    </source>
</evidence>
<dbReference type="InterPro" id="IPR006697">
    <property type="entry name" value="RecC"/>
</dbReference>
<sequence>MLTLHRAERTDTLAVALAGVLATPLPDPFAREVIAVPAKGVERWLTQRLSHTLGAVVGDGVAANIEFPSPTRLVDGALAAATGTGIDDDPWQPARLLWTLLSVIDDSLDEPWCAVLARHLGRGVDGDHRAGRRYGTAAHLAELYRAYAAQRPSMLVDWAAERDTDGAGGPLDEDLRWQSQLWRRLRERIGVPSPAERLDAACARLRAEPGLVDLPARLSLFGPTRLTTDQLAVLAALGANRDVHLWIPHPSPAMWTALAAVPTPATRADDDRALAVAHPLLAGLARDVRELQARLSGLELTAVHHDAAPPPGTLLGRLQADIAADRAPARTGPVDDTVQIHSCHGPARQVEELRESLLHLFQDDPGLEPRDVLVMCPDVEAYAPLIRAAFGQDALGHPGHRLRVRLADRALHQTNPVLAVVGSLLELADGRVTASQVLDLVATAPVRRRFRFDEDDVERIREWTTAAGARWGIGRRQRAAFGLDGFAQNTFAAALDRILLGTAADESDSAWLDLALPLDDVDSTDIDLAGRFAEFVDRLDVALRGLAGPQPVPAWSAGLARALDLLVDTVPADSWQLGQALREVAAAVEHAGESTLRLPDVRAMLAARLAGRPTRANFRTGELTVCTMVPMRSVPHRVVILLGLDDEVFPRSAGVDGDNVLTRTPLLGERDPRSEDRQLLLDAIMSASEKLLLFYTGSDPVTGATRPPAIPLSELRDMVEAMVGPEGIGSVVTRHPLQPFDARNFRPEVPRSFDLAALAGAKAAQHPVPADTRFLARPLAPPPMDTDVDLADLIAFLVHPTRGFLRQRLGMTVPELDEDLADALDVELDPLARWDLGQRMLDARLSGTELADFRSAEWRRGTLPPFHLGETALGGVEQAVETLVAVSRGVHTGPPETVDVDVDLGSGRRLTGTVGGVHGAVIARTSYSRLAPKHRLEAWAQLLAVAASAHADRGEWRAVTTGRGQFSRPAWRSTLTAPADALAQLQALVALRDRGLHAPLPVATGASAVYAERRAGGASVEMALDAAAKEWGGDFGDGKDRHIGYVYGAAPALGALTAEAAAGDEETRFGVEARQLWDPLLDAEVQGQP</sequence>